<evidence type="ECO:0000256" key="9">
    <source>
        <dbReference type="RuleBase" id="RU003942"/>
    </source>
</evidence>
<organism evidence="11 12">
    <name type="scientific">Azorhizobium oxalatiphilum</name>
    <dbReference type="NCBI Taxonomy" id="980631"/>
    <lineage>
        <taxon>Bacteria</taxon>
        <taxon>Pseudomonadati</taxon>
        <taxon>Pseudomonadota</taxon>
        <taxon>Alphaproteobacteria</taxon>
        <taxon>Hyphomicrobiales</taxon>
        <taxon>Xanthobacteraceae</taxon>
        <taxon>Azorhizobium</taxon>
    </lineage>
</organism>
<dbReference type="InterPro" id="IPR000390">
    <property type="entry name" value="Small_drug/metabolite_transptr"/>
</dbReference>
<evidence type="ECO:0000256" key="1">
    <source>
        <dbReference type="ARBA" id="ARBA00004651"/>
    </source>
</evidence>
<dbReference type="GO" id="GO:0022857">
    <property type="term" value="F:transmembrane transporter activity"/>
    <property type="evidence" value="ECO:0007669"/>
    <property type="project" value="InterPro"/>
</dbReference>
<comment type="subcellular location">
    <subcellularLocation>
        <location evidence="1 9">Cell membrane</location>
        <topology evidence="1 9">Multi-pass membrane protein</topology>
    </subcellularLocation>
</comment>
<keyword evidence="3" id="KW-1003">Cell membrane</keyword>
<evidence type="ECO:0000256" key="7">
    <source>
        <dbReference type="ARBA" id="ARBA00038151"/>
    </source>
</evidence>
<evidence type="ECO:0000313" key="11">
    <source>
        <dbReference type="EMBL" id="GGF83088.1"/>
    </source>
</evidence>
<dbReference type="Gene3D" id="1.10.3730.20">
    <property type="match status" value="1"/>
</dbReference>
<dbReference type="PANTHER" id="PTHR30561:SF0">
    <property type="entry name" value="GUANIDINIUM EXPORTER"/>
    <property type="match status" value="1"/>
</dbReference>
<dbReference type="FunFam" id="1.10.3730.20:FF:000001">
    <property type="entry name" value="Quaternary ammonium compound resistance transporter SugE"/>
    <property type="match status" value="1"/>
</dbReference>
<evidence type="ECO:0000313" key="12">
    <source>
        <dbReference type="Proteomes" id="UP000606044"/>
    </source>
</evidence>
<comment type="caution">
    <text evidence="11">The sequence shown here is derived from an EMBL/GenBank/DDBJ whole genome shotgun (WGS) entry which is preliminary data.</text>
</comment>
<evidence type="ECO:0000256" key="2">
    <source>
        <dbReference type="ARBA" id="ARBA00022448"/>
    </source>
</evidence>
<accession>A0A917FIR6</accession>
<keyword evidence="2" id="KW-0813">Transport</keyword>
<dbReference type="EMBL" id="BMCT01000009">
    <property type="protein sequence ID" value="GGF83088.1"/>
    <property type="molecule type" value="Genomic_DNA"/>
</dbReference>
<keyword evidence="4 9" id="KW-0812">Transmembrane</keyword>
<keyword evidence="6 10" id="KW-0472">Membrane</keyword>
<evidence type="ECO:0000256" key="6">
    <source>
        <dbReference type="ARBA" id="ARBA00023136"/>
    </source>
</evidence>
<dbReference type="InterPro" id="IPR037185">
    <property type="entry name" value="EmrE-like"/>
</dbReference>
<evidence type="ECO:0000256" key="10">
    <source>
        <dbReference type="SAM" id="Phobius"/>
    </source>
</evidence>
<proteinExistence type="inferred from homology"/>
<evidence type="ECO:0000256" key="3">
    <source>
        <dbReference type="ARBA" id="ARBA00022475"/>
    </source>
</evidence>
<feature type="transmembrane region" description="Helical" evidence="10">
    <location>
        <begin position="84"/>
        <end position="103"/>
    </location>
</feature>
<dbReference type="InterPro" id="IPR045324">
    <property type="entry name" value="Small_multidrug_res"/>
</dbReference>
<keyword evidence="5 10" id="KW-1133">Transmembrane helix</keyword>
<dbReference type="GO" id="GO:1990961">
    <property type="term" value="P:xenobiotic detoxification by transmembrane export across the plasma membrane"/>
    <property type="evidence" value="ECO:0007669"/>
    <property type="project" value="UniProtKB-ARBA"/>
</dbReference>
<dbReference type="Pfam" id="PF00893">
    <property type="entry name" value="Multi_Drug_Res"/>
    <property type="match status" value="1"/>
</dbReference>
<dbReference type="GO" id="GO:0005886">
    <property type="term" value="C:plasma membrane"/>
    <property type="evidence" value="ECO:0007669"/>
    <property type="project" value="UniProtKB-SubCell"/>
</dbReference>
<reference evidence="11" key="1">
    <citation type="journal article" date="2014" name="Int. J. Syst. Evol. Microbiol.">
        <title>Complete genome sequence of Corynebacterium casei LMG S-19264T (=DSM 44701T), isolated from a smear-ripened cheese.</title>
        <authorList>
            <consortium name="US DOE Joint Genome Institute (JGI-PGF)"/>
            <person name="Walter F."/>
            <person name="Albersmeier A."/>
            <person name="Kalinowski J."/>
            <person name="Ruckert C."/>
        </authorList>
    </citation>
    <scope>NUCLEOTIDE SEQUENCE</scope>
    <source>
        <strain evidence="11">CCM 7897</strain>
    </source>
</reference>
<dbReference type="Proteomes" id="UP000606044">
    <property type="component" value="Unassembled WGS sequence"/>
</dbReference>
<evidence type="ECO:0000256" key="5">
    <source>
        <dbReference type="ARBA" id="ARBA00022989"/>
    </source>
</evidence>
<dbReference type="RefSeq" id="WP_188583507.1">
    <property type="nucleotide sequence ID" value="NZ_BMCT01000009.1"/>
</dbReference>
<evidence type="ECO:0000256" key="4">
    <source>
        <dbReference type="ARBA" id="ARBA00022692"/>
    </source>
</evidence>
<keyword evidence="12" id="KW-1185">Reference proteome</keyword>
<sequence>MAWIILFGAGLMEVGWAIGLKYAEGFTKLWPSVFTLVSAGISLVLLSIAARDLPIGTAYAVWAGIGMVGTVAVGILFLGESADVMRLVSILLIGVGIAGLKLATPH</sequence>
<comment type="similarity">
    <text evidence="7">Belongs to the drug/metabolite transporter (DMT) superfamily. Small multidrug resistance (SMR) (TC 2.A.7.1) family. Gdx/SugE subfamily.</text>
</comment>
<dbReference type="PANTHER" id="PTHR30561">
    <property type="entry name" value="SMR FAMILY PROTON-DEPENDENT DRUG EFFLUX TRANSPORTER SUGE"/>
    <property type="match status" value="1"/>
</dbReference>
<dbReference type="AlphaFoldDB" id="A0A917FIR6"/>
<name>A0A917FIR6_9HYPH</name>
<evidence type="ECO:0000256" key="8">
    <source>
        <dbReference type="ARBA" id="ARBA00039168"/>
    </source>
</evidence>
<feature type="transmembrane region" description="Helical" evidence="10">
    <location>
        <begin position="57"/>
        <end position="78"/>
    </location>
</feature>
<dbReference type="SUPFAM" id="SSF103481">
    <property type="entry name" value="Multidrug resistance efflux transporter EmrE"/>
    <property type="match status" value="1"/>
</dbReference>
<protein>
    <recommendedName>
        <fullName evidence="8">Guanidinium exporter</fullName>
    </recommendedName>
</protein>
<feature type="transmembrane region" description="Helical" evidence="10">
    <location>
        <begin position="29"/>
        <end position="50"/>
    </location>
</feature>
<gene>
    <name evidence="11" type="ORF">GCM10007301_49030</name>
</gene>
<reference evidence="11" key="2">
    <citation type="submission" date="2020-09" db="EMBL/GenBank/DDBJ databases">
        <authorList>
            <person name="Sun Q."/>
            <person name="Sedlacek I."/>
        </authorList>
    </citation>
    <scope>NUCLEOTIDE SEQUENCE</scope>
    <source>
        <strain evidence="11">CCM 7897</strain>
    </source>
</reference>